<accession>A0AA36JN20</accession>
<evidence type="ECO:0000313" key="3">
    <source>
        <dbReference type="Proteomes" id="UP001178507"/>
    </source>
</evidence>
<organism evidence="2 3">
    <name type="scientific">Effrenium voratum</name>
    <dbReference type="NCBI Taxonomy" id="2562239"/>
    <lineage>
        <taxon>Eukaryota</taxon>
        <taxon>Sar</taxon>
        <taxon>Alveolata</taxon>
        <taxon>Dinophyceae</taxon>
        <taxon>Suessiales</taxon>
        <taxon>Symbiodiniaceae</taxon>
        <taxon>Effrenium</taxon>
    </lineage>
</organism>
<sequence>MWWSLLIAAATAADLRSFGIFERAEVSDLHEHGLLPESHVANLRLRSVFHVHRNSGRSGADGRGKERSRWRLSRTQVPDDFHSRQLDDSVSNAHRGRLLSYKSWSLTKASQTAFAFRTPRDKVLSIAALLAATVPLAAYNVTWHYEQWKGMYDNGTSLYLQWCDNTTTSNCYTLSNDTKGEKLVELDKAVLTASRTAIKATAGTAYKSDNFLGARQSGCAQTGTTGERCFGDEGVAMSVYEDDASLILVFQAGLGDSDLQNLLWQNKAWIVESFEDSMIEQWTLKAQQPATAEMSFRKAEQTYEFPIRCGFLNQTYSPFVNKEAVSAASGVGMTELESAGMWPLIKLITRTVLAEGAQTTKTVYLAGTGLGGAQAALVSMWLKKNEDKAYDTYLIAAPGFQCIARSYLQDLTPSAEHTQLKVYTHVMDALAGSVDRYSGTVCYFGLRNFTSAEPFFAPWRGIECNGCQWRVLYA</sequence>
<proteinExistence type="predicted"/>
<reference evidence="2" key="1">
    <citation type="submission" date="2023-08" db="EMBL/GenBank/DDBJ databases">
        <authorList>
            <person name="Chen Y."/>
            <person name="Shah S."/>
            <person name="Dougan E. K."/>
            <person name="Thang M."/>
            <person name="Chan C."/>
        </authorList>
    </citation>
    <scope>NUCLEOTIDE SEQUENCE</scope>
</reference>
<evidence type="ECO:0000313" key="2">
    <source>
        <dbReference type="EMBL" id="CAJ1407983.1"/>
    </source>
</evidence>
<keyword evidence="3" id="KW-1185">Reference proteome</keyword>
<evidence type="ECO:0000256" key="1">
    <source>
        <dbReference type="SAM" id="SignalP"/>
    </source>
</evidence>
<dbReference type="Proteomes" id="UP001178507">
    <property type="component" value="Unassembled WGS sequence"/>
</dbReference>
<feature type="chain" id="PRO_5041388906" description="Fungal lipase-like domain-containing protein" evidence="1">
    <location>
        <begin position="18"/>
        <end position="474"/>
    </location>
</feature>
<feature type="signal peptide" evidence="1">
    <location>
        <begin position="1"/>
        <end position="17"/>
    </location>
</feature>
<dbReference type="EMBL" id="CAUJNA010003700">
    <property type="protein sequence ID" value="CAJ1407983.1"/>
    <property type="molecule type" value="Genomic_DNA"/>
</dbReference>
<evidence type="ECO:0008006" key="4">
    <source>
        <dbReference type="Google" id="ProtNLM"/>
    </source>
</evidence>
<name>A0AA36JN20_9DINO</name>
<dbReference type="AlphaFoldDB" id="A0AA36JN20"/>
<keyword evidence="1" id="KW-0732">Signal</keyword>
<comment type="caution">
    <text evidence="2">The sequence shown here is derived from an EMBL/GenBank/DDBJ whole genome shotgun (WGS) entry which is preliminary data.</text>
</comment>
<protein>
    <recommendedName>
        <fullName evidence="4">Fungal lipase-like domain-containing protein</fullName>
    </recommendedName>
</protein>
<gene>
    <name evidence="2" type="ORF">EVOR1521_LOCUS29554</name>
</gene>